<evidence type="ECO:0008006" key="5">
    <source>
        <dbReference type="Google" id="ProtNLM"/>
    </source>
</evidence>
<gene>
    <name evidence="3" type="ORF">HPTL_1898</name>
</gene>
<sequence>MMGVRIHRVNRETLLAWLGDALVGEACRFVANVNAHAMNLAWVRPSFRQALNCADLVFVDGYGVVLAARLLRLEIGERLTFADWMPDFLRVCATRKAALFFLGDTDEVGAAFAAWVRAHYPGIVWAGHHHGFFVRSGAENERVVAAINASGAQVLLVGMSMPIQEEWFVANRHRLPGVRVALMSGGYARIATGRIPRGPRWMTDHGLEWLYRFFQQPRYTWRRYWLGNPLFLMRAVAWRYFAVSPRD</sequence>
<keyword evidence="4" id="KW-1185">Reference proteome</keyword>
<dbReference type="CDD" id="cd06533">
    <property type="entry name" value="Glyco_transf_WecG_TagA"/>
    <property type="match status" value="1"/>
</dbReference>
<name>A0A2Z6E013_HYDTE</name>
<dbReference type="NCBIfam" id="TIGR00696">
    <property type="entry name" value="wecG_tagA_cpsF"/>
    <property type="match status" value="1"/>
</dbReference>
<dbReference type="GO" id="GO:0016758">
    <property type="term" value="F:hexosyltransferase activity"/>
    <property type="evidence" value="ECO:0007669"/>
    <property type="project" value="TreeGrafter"/>
</dbReference>
<keyword evidence="1" id="KW-0328">Glycosyltransferase</keyword>
<organism evidence="3 4">
    <name type="scientific">Hydrogenophilus thermoluteolus</name>
    <name type="common">Pseudomonas hydrogenothermophila</name>
    <dbReference type="NCBI Taxonomy" id="297"/>
    <lineage>
        <taxon>Bacteria</taxon>
        <taxon>Pseudomonadati</taxon>
        <taxon>Pseudomonadota</taxon>
        <taxon>Hydrogenophilia</taxon>
        <taxon>Hydrogenophilales</taxon>
        <taxon>Hydrogenophilaceae</taxon>
        <taxon>Hydrogenophilus</taxon>
    </lineage>
</organism>
<dbReference type="AlphaFoldDB" id="A0A2Z6E013"/>
<keyword evidence="2" id="KW-0808">Transferase</keyword>
<dbReference type="InterPro" id="IPR004629">
    <property type="entry name" value="WecG_TagA_CpsF"/>
</dbReference>
<proteinExistence type="predicted"/>
<dbReference type="EMBL" id="AP018558">
    <property type="protein sequence ID" value="BBD78154.1"/>
    <property type="molecule type" value="Genomic_DNA"/>
</dbReference>
<accession>A0A2Z6E013</accession>
<evidence type="ECO:0000313" key="3">
    <source>
        <dbReference type="EMBL" id="BBD78154.1"/>
    </source>
</evidence>
<protein>
    <recommendedName>
        <fullName evidence="5">Glycosyltransferase</fullName>
    </recommendedName>
</protein>
<dbReference type="PANTHER" id="PTHR34136:SF1">
    <property type="entry name" value="UDP-N-ACETYL-D-MANNOSAMINURONIC ACID TRANSFERASE"/>
    <property type="match status" value="1"/>
</dbReference>
<dbReference type="PANTHER" id="PTHR34136">
    <property type="match status" value="1"/>
</dbReference>
<reference evidence="3 4" key="1">
    <citation type="submission" date="2018-04" db="EMBL/GenBank/DDBJ databases">
        <title>Complete genome sequence of Hydrogenophilus thermoluteolus TH-1.</title>
        <authorList>
            <person name="Arai H."/>
        </authorList>
    </citation>
    <scope>NUCLEOTIDE SEQUENCE [LARGE SCALE GENOMIC DNA]</scope>
    <source>
        <strain evidence="3 4">TH-1</strain>
    </source>
</reference>
<evidence type="ECO:0000313" key="4">
    <source>
        <dbReference type="Proteomes" id="UP000262004"/>
    </source>
</evidence>
<dbReference type="Pfam" id="PF03808">
    <property type="entry name" value="Glyco_tran_WecG"/>
    <property type="match status" value="1"/>
</dbReference>
<evidence type="ECO:0000256" key="1">
    <source>
        <dbReference type="ARBA" id="ARBA00022676"/>
    </source>
</evidence>
<dbReference type="KEGG" id="htl:HPTL_1898"/>
<evidence type="ECO:0000256" key="2">
    <source>
        <dbReference type="ARBA" id="ARBA00022679"/>
    </source>
</evidence>
<dbReference type="Proteomes" id="UP000262004">
    <property type="component" value="Chromosome"/>
</dbReference>